<name>L8EAF9_HUMAN</name>
<accession>L8EAF9</accession>
<evidence type="ECO:0000313" key="2">
    <source>
        <dbReference type="EMBL" id="CCQ43741.1"/>
    </source>
</evidence>
<dbReference type="OrthoDB" id="8193882at2759"/>
<proteinExistence type="predicted"/>
<protein>
    <submittedName>
        <fullName evidence="2">Alternative protein PPP1R14C</fullName>
    </submittedName>
</protein>
<dbReference type="EMBL" id="HF584244">
    <property type="protein sequence ID" value="CCQ43741.1"/>
    <property type="molecule type" value="Genomic_DNA"/>
</dbReference>
<gene>
    <name evidence="2" type="primary">PPP1R14C</name>
</gene>
<keyword evidence="1" id="KW-0812">Transmembrane</keyword>
<feature type="transmembrane region" description="Helical" evidence="1">
    <location>
        <begin position="64"/>
        <end position="89"/>
    </location>
</feature>
<dbReference type="ChiTaRS" id="PPP1R14C">
    <property type="organism name" value="human"/>
</dbReference>
<keyword evidence="1" id="KW-1133">Transmembrane helix</keyword>
<evidence type="ECO:0000256" key="1">
    <source>
        <dbReference type="SAM" id="Phobius"/>
    </source>
</evidence>
<dbReference type="AlphaFoldDB" id="L8EAF9"/>
<organism evidence="2">
    <name type="scientific">Homo sapiens</name>
    <name type="common">Human</name>
    <dbReference type="NCBI Taxonomy" id="9606"/>
    <lineage>
        <taxon>Eukaryota</taxon>
        <taxon>Metazoa</taxon>
        <taxon>Chordata</taxon>
        <taxon>Craniata</taxon>
        <taxon>Vertebrata</taxon>
        <taxon>Euteleostomi</taxon>
        <taxon>Mammalia</taxon>
        <taxon>Eutheria</taxon>
        <taxon>Euarchontoglires</taxon>
        <taxon>Primates</taxon>
        <taxon>Haplorrhini</taxon>
        <taxon>Catarrhini</taxon>
        <taxon>Hominidae</taxon>
        <taxon>Homo</taxon>
    </lineage>
</organism>
<reference evidence="2" key="1">
    <citation type="journal article" date="2013" name="PLoS ONE">
        <title>Direct detection of alternative open reading frames translation products in human significantly expands the proteome.</title>
        <authorList>
            <person name="Vanderperre B."/>
            <person name="Lucier J.-F."/>
            <person name="Motard J."/>
            <person name="Tremblay G."/>
            <person name="Vanderperre S."/>
            <person name="Wisztorski M."/>
            <person name="Salzet M."/>
            <person name="Boisvert F.-M."/>
            <person name="Roucou X."/>
        </authorList>
    </citation>
    <scope>NUCLEOTIDE SEQUENCE</scope>
</reference>
<keyword evidence="1" id="KW-0472">Membrane</keyword>
<sequence>MDGINLWLSFNWRSQHMCFQEATRHSSLSAADFNVHFMHQSERIQCIRYFNALHHRNVKLVKGLIYGISIISLVGMLCQVMCLLSHFVVF</sequence>